<dbReference type="PANTHER" id="PTHR19134">
    <property type="entry name" value="RECEPTOR-TYPE TYROSINE-PROTEIN PHOSPHATASE"/>
    <property type="match status" value="1"/>
</dbReference>
<keyword evidence="9" id="KW-0904">Protein phosphatase</keyword>
<dbReference type="SUPFAM" id="SSF49265">
    <property type="entry name" value="Fibronectin type III"/>
    <property type="match status" value="1"/>
</dbReference>
<dbReference type="PRINTS" id="PR00700">
    <property type="entry name" value="PRTYPHPHTASE"/>
</dbReference>
<evidence type="ECO:0000259" key="21">
    <source>
        <dbReference type="PROSITE" id="PS50056"/>
    </source>
</evidence>
<dbReference type="SUPFAM" id="SSF52799">
    <property type="entry name" value="(Phosphotyrosine protein) phosphatases II"/>
    <property type="match status" value="2"/>
</dbReference>
<evidence type="ECO:0000259" key="20">
    <source>
        <dbReference type="PROSITE" id="PS50055"/>
    </source>
</evidence>
<dbReference type="Proteomes" id="UP000018468">
    <property type="component" value="Linkage group LG10"/>
</dbReference>
<dbReference type="SMART" id="SM00404">
    <property type="entry name" value="PTPc_motif"/>
    <property type="match status" value="2"/>
</dbReference>
<dbReference type="eggNOG" id="KOG4228">
    <property type="taxonomic scope" value="Eukaryota"/>
</dbReference>
<dbReference type="InterPro" id="IPR050348">
    <property type="entry name" value="Protein-Tyr_Phosphatase"/>
</dbReference>
<keyword evidence="7" id="KW-0677">Repeat</keyword>
<keyword evidence="10 18" id="KW-1133">Transmembrane helix</keyword>
<dbReference type="PANTHER" id="PTHR19134:SF539">
    <property type="entry name" value="RECEPTOR-TYPE TYROSINE-PROTEIN PHOSPHATASE C"/>
    <property type="match status" value="1"/>
</dbReference>
<feature type="domain" description="Tyrosine-protein phosphatase" evidence="20">
    <location>
        <begin position="651"/>
        <end position="910"/>
    </location>
</feature>
<evidence type="ECO:0000256" key="13">
    <source>
        <dbReference type="ARBA" id="ARBA00051722"/>
    </source>
</evidence>
<dbReference type="SMART" id="SM00194">
    <property type="entry name" value="PTPc"/>
    <property type="match status" value="2"/>
</dbReference>
<evidence type="ECO:0000256" key="19">
    <source>
        <dbReference type="SAM" id="SignalP"/>
    </source>
</evidence>
<evidence type="ECO:0000256" key="3">
    <source>
        <dbReference type="ARBA" id="ARBA00022475"/>
    </source>
</evidence>
<dbReference type="KEGG" id="loc:102683459"/>
<dbReference type="EMBL" id="AHAT01016047">
    <property type="status" value="NOT_ANNOTATED_CDS"/>
    <property type="molecule type" value="Genomic_DNA"/>
</dbReference>
<feature type="compositionally biased region" description="Acidic residues" evidence="17">
    <location>
        <begin position="996"/>
        <end position="1011"/>
    </location>
</feature>
<dbReference type="InterPro" id="IPR000387">
    <property type="entry name" value="Tyr_Pase_dom"/>
</dbReference>
<evidence type="ECO:0000256" key="11">
    <source>
        <dbReference type="ARBA" id="ARBA00023136"/>
    </source>
</evidence>
<evidence type="ECO:0000256" key="12">
    <source>
        <dbReference type="ARBA" id="ARBA00023180"/>
    </source>
</evidence>
<keyword evidence="12" id="KW-0325">Glycoprotein</keyword>
<keyword evidence="8" id="KW-0378">Hydrolase</keyword>
<dbReference type="EC" id="3.1.3.48" evidence="2"/>
<dbReference type="InterPro" id="IPR003961">
    <property type="entry name" value="FN3_dom"/>
</dbReference>
<comment type="catalytic activity">
    <reaction evidence="13">
        <text>O-phospho-L-tyrosyl-[protein] + H2O = L-tyrosyl-[protein] + phosphate</text>
        <dbReference type="Rhea" id="RHEA:10684"/>
        <dbReference type="Rhea" id="RHEA-COMP:10136"/>
        <dbReference type="Rhea" id="RHEA-COMP:20101"/>
        <dbReference type="ChEBI" id="CHEBI:15377"/>
        <dbReference type="ChEBI" id="CHEBI:43474"/>
        <dbReference type="ChEBI" id="CHEBI:46858"/>
        <dbReference type="ChEBI" id="CHEBI:61978"/>
        <dbReference type="EC" id="3.1.3.48"/>
    </reaction>
</comment>
<name>W5MLM0_LEPOC</name>
<feature type="transmembrane region" description="Helical" evidence="18">
    <location>
        <begin position="576"/>
        <end position="597"/>
    </location>
</feature>
<feature type="region of interest" description="Disordered" evidence="17">
    <location>
        <begin position="988"/>
        <end position="1013"/>
    </location>
</feature>
<dbReference type="InterPro" id="IPR036116">
    <property type="entry name" value="FN3_sf"/>
</dbReference>
<dbReference type="GeneTree" id="ENSGT00940000159457"/>
<dbReference type="Ensembl" id="ENSLOCT00000009290.1">
    <property type="protein sequence ID" value="ENSLOCP00000009279.1"/>
    <property type="gene ID" value="ENSLOCG00000007650.1"/>
</dbReference>
<feature type="compositionally biased region" description="Polar residues" evidence="17">
    <location>
        <begin position="1309"/>
        <end position="1321"/>
    </location>
</feature>
<evidence type="ECO:0000256" key="17">
    <source>
        <dbReference type="SAM" id="MobiDB-lite"/>
    </source>
</evidence>
<dbReference type="Bgee" id="ENSLOCG00000007650">
    <property type="expression patterns" value="Expressed in bone element and 13 other cell types or tissues"/>
</dbReference>
<feature type="region of interest" description="Disordered" evidence="17">
    <location>
        <begin position="28"/>
        <end position="188"/>
    </location>
</feature>
<dbReference type="OrthoDB" id="5794147at2759"/>
<dbReference type="HOGENOM" id="CLU_001645_2_2_1"/>
<dbReference type="Gene3D" id="3.90.190.10">
    <property type="entry name" value="Protein tyrosine phosphatase superfamily"/>
    <property type="match status" value="2"/>
</dbReference>
<dbReference type="PROSITE" id="PS50055">
    <property type="entry name" value="TYR_PHOSPHATASE_PTP"/>
    <property type="match status" value="2"/>
</dbReference>
<evidence type="ECO:0000256" key="6">
    <source>
        <dbReference type="ARBA" id="ARBA00022729"/>
    </source>
</evidence>
<accession>W5MLM0</accession>
<evidence type="ECO:0000313" key="23">
    <source>
        <dbReference type="Proteomes" id="UP000018468"/>
    </source>
</evidence>
<dbReference type="GeneID" id="102683459"/>
<dbReference type="InterPro" id="IPR016130">
    <property type="entry name" value="Tyr_Pase_AS"/>
</dbReference>
<dbReference type="Gene3D" id="2.60.40.10">
    <property type="entry name" value="Immunoglobulins"/>
    <property type="match status" value="1"/>
</dbReference>
<dbReference type="InterPro" id="IPR013783">
    <property type="entry name" value="Ig-like_fold"/>
</dbReference>
<evidence type="ECO:0000256" key="10">
    <source>
        <dbReference type="ARBA" id="ARBA00022989"/>
    </source>
</evidence>
<feature type="signal peptide" evidence="19">
    <location>
        <begin position="1"/>
        <end position="25"/>
    </location>
</feature>
<feature type="chain" id="PRO_5004866235" description="Receptor-type tyrosine-protein phosphatase C" evidence="19">
    <location>
        <begin position="26"/>
        <end position="1321"/>
    </location>
</feature>
<protein>
    <recommendedName>
        <fullName evidence="15">Receptor-type tyrosine-protein phosphatase C</fullName>
        <ecNumber evidence="2">3.1.3.48</ecNumber>
    </recommendedName>
    <alternativeName>
        <fullName evidence="16">Leukocyte common antigen</fullName>
    </alternativeName>
</protein>
<dbReference type="CDD" id="cd00063">
    <property type="entry name" value="FN3"/>
    <property type="match status" value="1"/>
</dbReference>
<dbReference type="STRING" id="7918.ENSLOCP00000009279"/>
<organism evidence="22 23">
    <name type="scientific">Lepisosteus oculatus</name>
    <name type="common">Spotted gar</name>
    <dbReference type="NCBI Taxonomy" id="7918"/>
    <lineage>
        <taxon>Eukaryota</taxon>
        <taxon>Metazoa</taxon>
        <taxon>Chordata</taxon>
        <taxon>Craniata</taxon>
        <taxon>Vertebrata</taxon>
        <taxon>Euteleostomi</taxon>
        <taxon>Actinopterygii</taxon>
        <taxon>Neopterygii</taxon>
        <taxon>Holostei</taxon>
        <taxon>Semionotiformes</taxon>
        <taxon>Lepisosteidae</taxon>
        <taxon>Lepisosteus</taxon>
    </lineage>
</organism>
<dbReference type="SMART" id="SM00060">
    <property type="entry name" value="FN3"/>
    <property type="match status" value="3"/>
</dbReference>
<evidence type="ECO:0000256" key="1">
    <source>
        <dbReference type="ARBA" id="ARBA00004251"/>
    </source>
</evidence>
<feature type="compositionally biased region" description="Basic and acidic residues" evidence="17">
    <location>
        <begin position="1260"/>
        <end position="1270"/>
    </location>
</feature>
<feature type="compositionally biased region" description="Polar residues" evidence="17">
    <location>
        <begin position="95"/>
        <end position="115"/>
    </location>
</feature>
<evidence type="ECO:0000256" key="8">
    <source>
        <dbReference type="ARBA" id="ARBA00022801"/>
    </source>
</evidence>
<comment type="subcellular location">
    <subcellularLocation>
        <location evidence="1">Cell membrane</location>
        <topology evidence="1">Single-pass type I membrane protein</topology>
    </subcellularLocation>
</comment>
<keyword evidence="23" id="KW-1185">Reference proteome</keyword>
<feature type="compositionally biased region" description="Basic and acidic residues" evidence="17">
    <location>
        <begin position="1291"/>
        <end position="1303"/>
    </location>
</feature>
<dbReference type="InterPro" id="IPR003595">
    <property type="entry name" value="Tyr_Pase_cat"/>
</dbReference>
<dbReference type="GO" id="GO:0005886">
    <property type="term" value="C:plasma membrane"/>
    <property type="evidence" value="ECO:0007669"/>
    <property type="project" value="UniProtKB-SubCell"/>
</dbReference>
<evidence type="ECO:0000256" key="7">
    <source>
        <dbReference type="ARBA" id="ARBA00022737"/>
    </source>
</evidence>
<dbReference type="CDD" id="cd14558">
    <property type="entry name" value="R-PTP-C-2"/>
    <property type="match status" value="1"/>
</dbReference>
<reference evidence="22" key="2">
    <citation type="submission" date="2025-08" db="UniProtKB">
        <authorList>
            <consortium name="Ensembl"/>
        </authorList>
    </citation>
    <scope>IDENTIFICATION</scope>
</reference>
<feature type="compositionally biased region" description="Low complexity" evidence="17">
    <location>
        <begin position="116"/>
        <end position="188"/>
    </location>
</feature>
<feature type="domain" description="Tyrosine specific protein phosphatases" evidence="21">
    <location>
        <begin position="830"/>
        <end position="901"/>
    </location>
</feature>
<evidence type="ECO:0000313" key="22">
    <source>
        <dbReference type="Ensembl" id="ENSLOCP00000009279.1"/>
    </source>
</evidence>
<keyword evidence="6 19" id="KW-0732">Signal</keyword>
<dbReference type="InParanoid" id="W5MLM0"/>
<evidence type="ECO:0000256" key="16">
    <source>
        <dbReference type="ARBA" id="ARBA00078812"/>
    </source>
</evidence>
<proteinExistence type="inferred from homology"/>
<feature type="region of interest" description="Disordered" evidence="17">
    <location>
        <begin position="953"/>
        <end position="973"/>
    </location>
</feature>
<sequence length="1321" mass="147699">MTGLFGLKLTLCVGLLVLGIVCEDAGPTSPTVAHSNTTETSTTVNPTISTSNQTHNATSLKPAGATSHFNVSPTSTFPGSSDLPSTVPSSLPAHTVTSTAQSNVSDSTTPHNSTLTGRTDSTSSISSASTRSGSSDLTSTVSSSSPPSTVTSTANSSVSNSTTPPTPTSSGGTSSNISTTVSSSSPTVTVNTTAQTLVSNSATSPTPSAADNLEILVCKNTTSHDCKRINLTDGLSIDVNKTSKLCRNNSSDNLKINCQNKNNSFERNCVFLSTLNECEDYNCSVTSGNQKRTITINVNPDLDTFQLQSAQNGTTITLEWEKVTQNCAGLKFEYTCDGTHNSSTENESKHIFEKLTPYKTYTCEANAKYKNISTRKTKIITTDCDINMTLNLTAEEKSIDLVWEIKTEKQCNSVEFQCIYFCSRDDKKKDQPSTNLTILEGKAEHKATESNLQPYTNYTCHVIALYNNQQKKNVSMRNQTKIGTPQKVQNIQGKVNPHNTVKITCDKPVTFNGPSGFFKAQIKDKDYTAQKSKNCDFVFDDLDYLTNYTFVIWANNTKNEGQKSFYSIHTKYNDKALIGFLAFLIIVTSVALLFVLYKIYLLQKRNSNNNEETLELITPEDEAQLLNVEPISAEHLLDTYKRKVADEGRLFLAEFQSIPRVFSKFAVKDARKACNQNKNRYVDILPYDYNRVQLSMINGEVGSDYINASFIDGYKEPRKYIAAQGPKDETVNDFWRMIWEQQCSIIVMVTRCEEGNRNKCAQYWPSMDREAEIFGDFAVKINGENQCPDYIIRNLNVTNRKEKNSERAVTHIQFTSWPDHGVPGDPHLLLKLRRRVNAFNNFFSGPIVVHCSAGVGRTGTYIGIDAMMEGLEAEGRVDIYGYVVKLRRQRCLMVQVEAQYILIHQALIEHNQFGETEIPLSELHSTLNNLKKKDPPSDPTLLEGEFQRLPKYRNWRVQNTGTNEENKKKNRYSNAIPYDYNRVPIKLEDEKSQESEHEEDTEDSSDDDDEDSTKYINASFMDGYWGQRSLIAAQGPLPDTIADFWQMVFQKKIKIIVMLTECTEGDKDFCSKYWHDEKKLYDEIEVGVVDYNVCPEYIIRSIEIKHTKRKESRRIYQYHFQKWSGRDLPENPQDLIALIRSIKQKIPQKSGKDNKSVPVVVHCNDGSTRTGTFCALWNILDSADTENLVDVFQVVKNLRRERQGMLSSFEHYQFLYDAIASAYPAQNGEVKPARAADSVEVVNEGKKESVEEPVPQSTEKPQKASSKESEPADSTSASTEGKKKPSSSQEVPKESSSTEKVCEGDSEDSTSNGPTPNVESK</sequence>
<reference evidence="22" key="3">
    <citation type="submission" date="2025-09" db="UniProtKB">
        <authorList>
            <consortium name="Ensembl"/>
        </authorList>
    </citation>
    <scope>IDENTIFICATION</scope>
</reference>
<keyword evidence="11 18" id="KW-0472">Membrane</keyword>
<dbReference type="Pfam" id="PF00102">
    <property type="entry name" value="Y_phosphatase"/>
    <property type="match status" value="2"/>
</dbReference>
<evidence type="ECO:0000256" key="14">
    <source>
        <dbReference type="ARBA" id="ARBA00061377"/>
    </source>
</evidence>
<feature type="compositionally biased region" description="Low complexity" evidence="17">
    <location>
        <begin position="35"/>
        <end position="52"/>
    </location>
</feature>
<dbReference type="InterPro" id="IPR000242">
    <property type="entry name" value="PTP_cat"/>
</dbReference>
<keyword evidence="5 18" id="KW-0812">Transmembrane</keyword>
<evidence type="ECO:0000256" key="2">
    <source>
        <dbReference type="ARBA" id="ARBA00013064"/>
    </source>
</evidence>
<dbReference type="FunFam" id="3.90.190.10:FF:000042">
    <property type="entry name" value="receptor-type tyrosine-protein phosphatase C isoform X1"/>
    <property type="match status" value="1"/>
</dbReference>
<evidence type="ECO:0000256" key="4">
    <source>
        <dbReference type="ARBA" id="ARBA00022553"/>
    </source>
</evidence>
<dbReference type="GO" id="GO:0004725">
    <property type="term" value="F:protein tyrosine phosphatase activity"/>
    <property type="evidence" value="ECO:0000318"/>
    <property type="project" value="GO_Central"/>
</dbReference>
<reference evidence="23" key="1">
    <citation type="submission" date="2011-12" db="EMBL/GenBank/DDBJ databases">
        <title>The Draft Genome of Lepisosteus oculatus.</title>
        <authorList>
            <consortium name="The Broad Institute Genome Assembly &amp; Analysis Group"/>
            <consortium name="Computational R&amp;D Group"/>
            <consortium name="and Sequencing Platform"/>
            <person name="Di Palma F."/>
            <person name="Alfoldi J."/>
            <person name="Johnson J."/>
            <person name="Berlin A."/>
            <person name="Gnerre S."/>
            <person name="Jaffe D."/>
            <person name="MacCallum I."/>
            <person name="Young S."/>
            <person name="Walker B.J."/>
            <person name="Lander E.S."/>
            <person name="Lindblad-Toh K."/>
        </authorList>
    </citation>
    <scope>NUCLEOTIDE SEQUENCE [LARGE SCALE GENOMIC DNA]</scope>
</reference>
<dbReference type="EMBL" id="AHAT01016048">
    <property type="status" value="NOT_ANNOTATED_CDS"/>
    <property type="molecule type" value="Genomic_DNA"/>
</dbReference>
<evidence type="ECO:0000256" key="15">
    <source>
        <dbReference type="ARBA" id="ARBA00073601"/>
    </source>
</evidence>
<dbReference type="PROSITE" id="PS50056">
    <property type="entry name" value="TYR_PHOSPHATASE_2"/>
    <property type="match status" value="2"/>
</dbReference>
<dbReference type="FunFam" id="3.90.190.10:FF:000033">
    <property type="entry name" value="receptor-type tyrosine-protein phosphatase C isoform X1"/>
    <property type="match status" value="1"/>
</dbReference>
<dbReference type="PROSITE" id="PS00383">
    <property type="entry name" value="TYR_PHOSPHATASE_1"/>
    <property type="match status" value="2"/>
</dbReference>
<feature type="domain" description="Tyrosine specific protein phosphatases" evidence="21">
    <location>
        <begin position="1133"/>
        <end position="1213"/>
    </location>
</feature>
<comment type="similarity">
    <text evidence="14">Belongs to the protein-tyrosine phosphatase family. Receptor class 1/6 subfamily.</text>
</comment>
<dbReference type="InterPro" id="IPR029021">
    <property type="entry name" value="Prot-tyrosine_phosphatase-like"/>
</dbReference>
<feature type="region of interest" description="Disordered" evidence="17">
    <location>
        <begin position="1234"/>
        <end position="1321"/>
    </location>
</feature>
<evidence type="ECO:0000256" key="9">
    <source>
        <dbReference type="ARBA" id="ARBA00022912"/>
    </source>
</evidence>
<feature type="domain" description="Tyrosine-protein phosphatase" evidence="20">
    <location>
        <begin position="942"/>
        <end position="1222"/>
    </location>
</feature>
<dbReference type="CTD" id="5788"/>
<dbReference type="GO" id="GO:0007165">
    <property type="term" value="P:signal transduction"/>
    <property type="evidence" value="ECO:0000318"/>
    <property type="project" value="GO_Central"/>
</dbReference>
<dbReference type="CDD" id="cd14557">
    <property type="entry name" value="R-PTPc-C-1"/>
    <property type="match status" value="1"/>
</dbReference>
<dbReference type="OMA" id="ECEDYNC"/>
<evidence type="ECO:0000256" key="5">
    <source>
        <dbReference type="ARBA" id="ARBA00022692"/>
    </source>
</evidence>
<keyword evidence="4" id="KW-0597">Phosphoprotein</keyword>
<keyword evidence="3" id="KW-1003">Cell membrane</keyword>
<feature type="compositionally biased region" description="Polar residues" evidence="17">
    <location>
        <begin position="67"/>
        <end position="89"/>
    </location>
</feature>
<evidence type="ECO:0000256" key="18">
    <source>
        <dbReference type="SAM" id="Phobius"/>
    </source>
</evidence>